<dbReference type="PANTHER" id="PTHR43381">
    <property type="entry name" value="TRANSLATION INITIATION FACTOR IF-2-RELATED"/>
    <property type="match status" value="1"/>
</dbReference>
<dbReference type="GO" id="GO:0005739">
    <property type="term" value="C:mitochondrion"/>
    <property type="evidence" value="ECO:0007669"/>
    <property type="project" value="TreeGrafter"/>
</dbReference>
<name>A0AAN7FJ57_QUERU</name>
<keyword evidence="6" id="KW-1185">Reference proteome</keyword>
<dbReference type="SUPFAM" id="SSF52156">
    <property type="entry name" value="Initiation factor IF2/eIF5b, domain 3"/>
    <property type="match status" value="1"/>
</dbReference>
<dbReference type="EMBL" id="JAXUIC010000004">
    <property type="protein sequence ID" value="KAK4594689.1"/>
    <property type="molecule type" value="Genomic_DNA"/>
</dbReference>
<dbReference type="CDD" id="cd16266">
    <property type="entry name" value="IF2_aeIF5B_IV"/>
    <property type="match status" value="1"/>
</dbReference>
<evidence type="ECO:0000259" key="3">
    <source>
        <dbReference type="Pfam" id="PF11987"/>
    </source>
</evidence>
<keyword evidence="2" id="KW-0342">GTP-binding</keyword>
<evidence type="ECO:0000313" key="6">
    <source>
        <dbReference type="Proteomes" id="UP001324115"/>
    </source>
</evidence>
<dbReference type="PANTHER" id="PTHR43381:SF4">
    <property type="entry name" value="EUKARYOTIC TRANSLATION INITIATION FACTOR 5B"/>
    <property type="match status" value="1"/>
</dbReference>
<dbReference type="InterPro" id="IPR015760">
    <property type="entry name" value="TIF_IF2"/>
</dbReference>
<feature type="domain" description="Translation initiation factor IF- 2" evidence="3">
    <location>
        <begin position="78"/>
        <end position="191"/>
    </location>
</feature>
<reference evidence="5 6" key="1">
    <citation type="journal article" date="2023" name="G3 (Bethesda)">
        <title>A haplotype-resolved chromosome-scale genome for Quercus rubra L. provides insights into the genetics of adaptive traits for red oak species.</title>
        <authorList>
            <person name="Kapoor B."/>
            <person name="Jenkins J."/>
            <person name="Schmutz J."/>
            <person name="Zhebentyayeva T."/>
            <person name="Kuelheim C."/>
            <person name="Coggeshall M."/>
            <person name="Heim C."/>
            <person name="Lasky J.R."/>
            <person name="Leites L."/>
            <person name="Islam-Faridi N."/>
            <person name="Romero-Severson J."/>
            <person name="DeLeo V.L."/>
            <person name="Lucas S.M."/>
            <person name="Lazic D."/>
            <person name="Gailing O."/>
            <person name="Carlson J."/>
            <person name="Staton M."/>
        </authorList>
    </citation>
    <scope>NUCLEOTIDE SEQUENCE [LARGE SCALE GENOMIC DNA]</scope>
    <source>
        <strain evidence="5">Pseudo-F2</strain>
    </source>
</reference>
<sequence>MTYMDKKKIEVMTYVFLARGLLCNALDDDLVVVHFQGTYIHHKEIKAAMGIKITAQGLEHAIAGTGLYVVGPDDDLDDVKEEAMEDMNSVMNRIDKSGEGVYVQASTLGSLEALLEFLKSPAVKIPVSGIGIGPVHKKDVMKASVMLEKRKEYAVILAFDVKVTPEARELSNELGVKIYDADIIYHLFDQFTAHINAFKEEKKKEAADDAVFPCVLKILPNCIFNKKDPIVLGVDVLEGILKIGTPICIPQRDFIDIGRVASIENNHKAVDFAKRGLKVAIKIVGTNSEEQQKMFGRHFEIEDELVSHISRRSIDVLKTNYRDELNMEEWKLVVKLKNLFKIQ</sequence>
<dbReference type="EMBL" id="JAXUIC010000004">
    <property type="protein sequence ID" value="KAK4594690.1"/>
    <property type="molecule type" value="Genomic_DNA"/>
</dbReference>
<dbReference type="Proteomes" id="UP001324115">
    <property type="component" value="Unassembled WGS sequence"/>
</dbReference>
<dbReference type="FunFam" id="2.40.30.10:FF:000026">
    <property type="entry name" value="Eukaryotic translation initiation factor 5B"/>
    <property type="match status" value="1"/>
</dbReference>
<protein>
    <recommendedName>
        <fullName evidence="7">Translation initiation factor IF- 2 domain-containing protein</fullName>
    </recommendedName>
</protein>
<dbReference type="Gene3D" id="2.40.30.10">
    <property type="entry name" value="Translation factors"/>
    <property type="match status" value="2"/>
</dbReference>
<keyword evidence="1" id="KW-0547">Nucleotide-binding</keyword>
<dbReference type="Pfam" id="PF14578">
    <property type="entry name" value="GTP_EFTU_D4"/>
    <property type="match status" value="1"/>
</dbReference>
<dbReference type="GO" id="GO:0003743">
    <property type="term" value="F:translation initiation factor activity"/>
    <property type="evidence" value="ECO:0007669"/>
    <property type="project" value="TreeGrafter"/>
</dbReference>
<dbReference type="InterPro" id="IPR009000">
    <property type="entry name" value="Transl_B-barrel_sf"/>
</dbReference>
<dbReference type="Gene3D" id="3.40.50.10050">
    <property type="entry name" value="Translation initiation factor IF- 2, domain 3"/>
    <property type="match status" value="1"/>
</dbReference>
<dbReference type="Pfam" id="PF11987">
    <property type="entry name" value="IF-2"/>
    <property type="match status" value="1"/>
</dbReference>
<comment type="caution">
    <text evidence="5">The sequence shown here is derived from an EMBL/GenBank/DDBJ whole genome shotgun (WGS) entry which is preliminary data.</text>
</comment>
<proteinExistence type="predicted"/>
<accession>A0AAN7FJ57</accession>
<gene>
    <name evidence="5" type="ORF">RGQ29_018402</name>
</gene>
<evidence type="ECO:0000256" key="2">
    <source>
        <dbReference type="ARBA" id="ARBA00023134"/>
    </source>
</evidence>
<organism evidence="5 6">
    <name type="scientific">Quercus rubra</name>
    <name type="common">Northern red oak</name>
    <name type="synonym">Quercus borealis</name>
    <dbReference type="NCBI Taxonomy" id="3512"/>
    <lineage>
        <taxon>Eukaryota</taxon>
        <taxon>Viridiplantae</taxon>
        <taxon>Streptophyta</taxon>
        <taxon>Embryophyta</taxon>
        <taxon>Tracheophyta</taxon>
        <taxon>Spermatophyta</taxon>
        <taxon>Magnoliopsida</taxon>
        <taxon>eudicotyledons</taxon>
        <taxon>Gunneridae</taxon>
        <taxon>Pentapetalae</taxon>
        <taxon>rosids</taxon>
        <taxon>fabids</taxon>
        <taxon>Fagales</taxon>
        <taxon>Fagaceae</taxon>
        <taxon>Quercus</taxon>
    </lineage>
</organism>
<dbReference type="InterPro" id="IPR023115">
    <property type="entry name" value="TIF_IF2_dom3"/>
</dbReference>
<dbReference type="InterPro" id="IPR036925">
    <property type="entry name" value="TIF_IF2_dom3_sf"/>
</dbReference>
<dbReference type="GO" id="GO:0005525">
    <property type="term" value="F:GTP binding"/>
    <property type="evidence" value="ECO:0007669"/>
    <property type="project" value="UniProtKB-KW"/>
</dbReference>
<evidence type="ECO:0000256" key="1">
    <source>
        <dbReference type="ARBA" id="ARBA00022741"/>
    </source>
</evidence>
<dbReference type="FunFam" id="3.40.50.10050:FF:000002">
    <property type="entry name" value="Eukaryotic translation initiation factor 5B"/>
    <property type="match status" value="1"/>
</dbReference>
<feature type="domain" description="Elongation factor Tu-type" evidence="4">
    <location>
        <begin position="213"/>
        <end position="303"/>
    </location>
</feature>
<dbReference type="AlphaFoldDB" id="A0AAN7FJ57"/>
<evidence type="ECO:0000259" key="4">
    <source>
        <dbReference type="Pfam" id="PF14578"/>
    </source>
</evidence>
<evidence type="ECO:0008006" key="7">
    <source>
        <dbReference type="Google" id="ProtNLM"/>
    </source>
</evidence>
<evidence type="ECO:0000313" key="5">
    <source>
        <dbReference type="EMBL" id="KAK4594690.1"/>
    </source>
</evidence>
<dbReference type="SUPFAM" id="SSF50447">
    <property type="entry name" value="Translation proteins"/>
    <property type="match status" value="2"/>
</dbReference>
<dbReference type="InterPro" id="IPR029459">
    <property type="entry name" value="EFTU-type"/>
</dbReference>